<comment type="caution">
    <text evidence="1">The sequence shown here is derived from an EMBL/GenBank/DDBJ whole genome shotgun (WGS) entry which is preliminary data.</text>
</comment>
<feature type="non-terminal residue" evidence="1">
    <location>
        <position position="1"/>
    </location>
</feature>
<dbReference type="AlphaFoldDB" id="X1FZ69"/>
<dbReference type="EMBL" id="BART01041456">
    <property type="protein sequence ID" value="GAH26038.1"/>
    <property type="molecule type" value="Genomic_DNA"/>
</dbReference>
<proteinExistence type="predicted"/>
<protein>
    <submittedName>
        <fullName evidence="1">Uncharacterized protein</fullName>
    </submittedName>
</protein>
<gene>
    <name evidence="1" type="ORF">S01H4_66696</name>
</gene>
<reference evidence="1" key="1">
    <citation type="journal article" date="2014" name="Front. Microbiol.">
        <title>High frequency of phylogenetically diverse reductive dehalogenase-homologous genes in deep subseafloor sedimentary metagenomes.</title>
        <authorList>
            <person name="Kawai M."/>
            <person name="Futagami T."/>
            <person name="Toyoda A."/>
            <person name="Takaki Y."/>
            <person name="Nishi S."/>
            <person name="Hori S."/>
            <person name="Arai W."/>
            <person name="Tsubouchi T."/>
            <person name="Morono Y."/>
            <person name="Uchiyama I."/>
            <person name="Ito T."/>
            <person name="Fujiyama A."/>
            <person name="Inagaki F."/>
            <person name="Takami H."/>
        </authorList>
    </citation>
    <scope>NUCLEOTIDE SEQUENCE</scope>
    <source>
        <strain evidence="1">Expedition CK06-06</strain>
    </source>
</reference>
<name>X1FZ69_9ZZZZ</name>
<sequence length="31" mass="3546">STSGVYKTPFSLIILIQTNKTLYPLKDNINY</sequence>
<evidence type="ECO:0000313" key="1">
    <source>
        <dbReference type="EMBL" id="GAH26038.1"/>
    </source>
</evidence>
<organism evidence="1">
    <name type="scientific">marine sediment metagenome</name>
    <dbReference type="NCBI Taxonomy" id="412755"/>
    <lineage>
        <taxon>unclassified sequences</taxon>
        <taxon>metagenomes</taxon>
        <taxon>ecological metagenomes</taxon>
    </lineage>
</organism>
<accession>X1FZ69</accession>